<keyword evidence="1" id="KW-0812">Transmembrane</keyword>
<organism evidence="2 3">
    <name type="scientific">Listeria cornellensis FSL F6-0969</name>
    <dbReference type="NCBI Taxonomy" id="1265820"/>
    <lineage>
        <taxon>Bacteria</taxon>
        <taxon>Bacillati</taxon>
        <taxon>Bacillota</taxon>
        <taxon>Bacilli</taxon>
        <taxon>Bacillales</taxon>
        <taxon>Listeriaceae</taxon>
        <taxon>Listeria</taxon>
    </lineage>
</organism>
<reference evidence="2 3" key="1">
    <citation type="journal article" date="2014" name="Int. J. Syst. Evol. Microbiol.">
        <title>Listeria floridensis sp. nov., Listeria aquatica sp. nov., Listeria cornellensis sp. nov., Listeria riparia sp. nov. and Listeria grandensis sp. nov., from agricultural and natural environments.</title>
        <authorList>
            <person name="den Bakker H.C."/>
            <person name="Warchocki S."/>
            <person name="Wright E.M."/>
            <person name="Allred A.F."/>
            <person name="Ahlstrom C."/>
            <person name="Manuel C.S."/>
            <person name="Stasiewicz M.J."/>
            <person name="Burrell A."/>
            <person name="Roof S."/>
            <person name="Strawn L."/>
            <person name="Fortes E.D."/>
            <person name="Nightingale K.K."/>
            <person name="Kephart D."/>
            <person name="Wiedmann M."/>
        </authorList>
    </citation>
    <scope>NUCLEOTIDE SEQUENCE [LARGE SCALE GENOMIC DNA]</scope>
    <source>
        <strain evidence="3">FSL F6-969</strain>
    </source>
</reference>
<sequence length="66" mass="7533">MEKGLFNISLFIGALMLAVGIFKNSLLLTAMALILAIVAQHLYHKKYPKRNRSFKELLAEQKSNRE</sequence>
<comment type="caution">
    <text evidence="2">The sequence shown here is derived from an EMBL/GenBank/DDBJ whole genome shotgun (WGS) entry which is preliminary data.</text>
</comment>
<evidence type="ECO:0000313" key="3">
    <source>
        <dbReference type="Proteomes" id="UP000019254"/>
    </source>
</evidence>
<dbReference type="Proteomes" id="UP000019254">
    <property type="component" value="Unassembled WGS sequence"/>
</dbReference>
<keyword evidence="1" id="KW-0472">Membrane</keyword>
<gene>
    <name evidence="2" type="ORF">PCORN_02631</name>
</gene>
<evidence type="ECO:0000256" key="1">
    <source>
        <dbReference type="SAM" id="Phobius"/>
    </source>
</evidence>
<dbReference type="EMBL" id="AODE01000006">
    <property type="protein sequence ID" value="EUJ32233.1"/>
    <property type="molecule type" value="Genomic_DNA"/>
</dbReference>
<dbReference type="AlphaFoldDB" id="W7CH55"/>
<dbReference type="STRING" id="1265820.PCORN_02631"/>
<protein>
    <submittedName>
        <fullName evidence="2">Uncharacterized protein</fullName>
    </submittedName>
</protein>
<name>W7CH55_9LIST</name>
<feature type="transmembrane region" description="Helical" evidence="1">
    <location>
        <begin position="5"/>
        <end position="21"/>
    </location>
</feature>
<keyword evidence="1" id="KW-1133">Transmembrane helix</keyword>
<feature type="transmembrane region" description="Helical" evidence="1">
    <location>
        <begin position="27"/>
        <end position="43"/>
    </location>
</feature>
<proteinExistence type="predicted"/>
<accession>W7CH55</accession>
<dbReference type="RefSeq" id="WP_036077183.1">
    <property type="nucleotide sequence ID" value="NZ_AODE01000006.1"/>
</dbReference>
<keyword evidence="3" id="KW-1185">Reference proteome</keyword>
<evidence type="ECO:0000313" key="2">
    <source>
        <dbReference type="EMBL" id="EUJ32233.1"/>
    </source>
</evidence>